<dbReference type="AlphaFoldDB" id="A0A199VI63"/>
<name>A0A199VI63_ANACO</name>
<keyword evidence="3 5" id="KW-1133">Transmembrane helix</keyword>
<dbReference type="Pfam" id="PF00335">
    <property type="entry name" value="Tetraspanin"/>
    <property type="match status" value="1"/>
</dbReference>
<keyword evidence="2 5" id="KW-0812">Transmembrane</keyword>
<feature type="transmembrane region" description="Helical" evidence="5">
    <location>
        <begin position="85"/>
        <end position="104"/>
    </location>
</feature>
<sequence>MRSGFCRGCVALLLNLLNFLHAFVGVSAAIYSVWMLNRWIRHGGSLEIRDLPDIWFLCALMGVGVLFCLIALTGYVAAESRSSCCLCFFSALTTILILLEAALAGDLMLNKQWEQDLPYDSTGELKTLCAFIKENMDLCKWVALSVIFIQVFSLFLAMILRAMVPLRRIDYDSDEDFIVIRRPLLIAQAAPTYPTGSVESRGLHSDSWSSRMRQKYGLNQNEFSYNTFDPKASMPR</sequence>
<feature type="transmembrane region" description="Helical" evidence="5">
    <location>
        <begin position="12"/>
        <end position="34"/>
    </location>
</feature>
<organism evidence="6 7">
    <name type="scientific">Ananas comosus</name>
    <name type="common">Pineapple</name>
    <name type="synonym">Ananas ananas</name>
    <dbReference type="NCBI Taxonomy" id="4615"/>
    <lineage>
        <taxon>Eukaryota</taxon>
        <taxon>Viridiplantae</taxon>
        <taxon>Streptophyta</taxon>
        <taxon>Embryophyta</taxon>
        <taxon>Tracheophyta</taxon>
        <taxon>Spermatophyta</taxon>
        <taxon>Magnoliopsida</taxon>
        <taxon>Liliopsida</taxon>
        <taxon>Poales</taxon>
        <taxon>Bromeliaceae</taxon>
        <taxon>Bromelioideae</taxon>
        <taxon>Ananas</taxon>
    </lineage>
</organism>
<evidence type="ECO:0000256" key="1">
    <source>
        <dbReference type="ARBA" id="ARBA00004141"/>
    </source>
</evidence>
<evidence type="ECO:0000313" key="7">
    <source>
        <dbReference type="Proteomes" id="UP000092600"/>
    </source>
</evidence>
<evidence type="ECO:0000313" key="6">
    <source>
        <dbReference type="EMBL" id="OAY76450.1"/>
    </source>
</evidence>
<protein>
    <submittedName>
        <fullName evidence="6">Tetraspanin-18</fullName>
    </submittedName>
</protein>
<comment type="caution">
    <text evidence="6">The sequence shown here is derived from an EMBL/GenBank/DDBJ whole genome shotgun (WGS) entry which is preliminary data.</text>
</comment>
<evidence type="ECO:0000256" key="3">
    <source>
        <dbReference type="ARBA" id="ARBA00022989"/>
    </source>
</evidence>
<dbReference type="GO" id="GO:0016020">
    <property type="term" value="C:membrane"/>
    <property type="evidence" value="ECO:0007669"/>
    <property type="project" value="UniProtKB-SubCell"/>
</dbReference>
<feature type="transmembrane region" description="Helical" evidence="5">
    <location>
        <begin position="54"/>
        <end position="78"/>
    </location>
</feature>
<evidence type="ECO:0000256" key="2">
    <source>
        <dbReference type="ARBA" id="ARBA00022692"/>
    </source>
</evidence>
<accession>A0A199VI63</accession>
<keyword evidence="4 5" id="KW-0472">Membrane</keyword>
<reference evidence="6 7" key="1">
    <citation type="journal article" date="2016" name="DNA Res.">
        <title>The draft genome of MD-2 pineapple using hybrid error correction of long reads.</title>
        <authorList>
            <person name="Redwan R.M."/>
            <person name="Saidin A."/>
            <person name="Kumar S.V."/>
        </authorList>
    </citation>
    <scope>NUCLEOTIDE SEQUENCE [LARGE SCALE GENOMIC DNA]</scope>
    <source>
        <strain evidence="7">cv. MD2</strain>
        <tissue evidence="6">Leaf</tissue>
    </source>
</reference>
<feature type="transmembrane region" description="Helical" evidence="5">
    <location>
        <begin position="141"/>
        <end position="160"/>
    </location>
</feature>
<evidence type="ECO:0000256" key="4">
    <source>
        <dbReference type="ARBA" id="ARBA00023136"/>
    </source>
</evidence>
<comment type="subcellular location">
    <subcellularLocation>
        <location evidence="1">Membrane</location>
        <topology evidence="1">Multi-pass membrane protein</topology>
    </subcellularLocation>
</comment>
<dbReference type="EMBL" id="LSRQ01001800">
    <property type="protein sequence ID" value="OAY76450.1"/>
    <property type="molecule type" value="Genomic_DNA"/>
</dbReference>
<evidence type="ECO:0000256" key="5">
    <source>
        <dbReference type="SAM" id="Phobius"/>
    </source>
</evidence>
<proteinExistence type="predicted"/>
<dbReference type="InterPro" id="IPR018499">
    <property type="entry name" value="Tetraspanin/Peripherin"/>
</dbReference>
<gene>
    <name evidence="6" type="ORF">ACMD2_18837</name>
</gene>
<dbReference type="Proteomes" id="UP000092600">
    <property type="component" value="Unassembled WGS sequence"/>
</dbReference>